<dbReference type="PANTHER" id="PTHR46205:SF3">
    <property type="entry name" value="LOQUACIOUS, ISOFORM B"/>
    <property type="match status" value="1"/>
</dbReference>
<evidence type="ECO:0000259" key="3">
    <source>
        <dbReference type="PROSITE" id="PS50137"/>
    </source>
</evidence>
<dbReference type="GO" id="GO:0003725">
    <property type="term" value="F:double-stranded RNA binding"/>
    <property type="evidence" value="ECO:0007669"/>
    <property type="project" value="TreeGrafter"/>
</dbReference>
<dbReference type="SMART" id="SM00358">
    <property type="entry name" value="DSRM"/>
    <property type="match status" value="2"/>
</dbReference>
<dbReference type="GO" id="GO:0030422">
    <property type="term" value="P:siRNA processing"/>
    <property type="evidence" value="ECO:0007669"/>
    <property type="project" value="TreeGrafter"/>
</dbReference>
<dbReference type="GO" id="GO:0035197">
    <property type="term" value="F:siRNA binding"/>
    <property type="evidence" value="ECO:0007669"/>
    <property type="project" value="TreeGrafter"/>
</dbReference>
<keyword evidence="5" id="KW-1185">Reference proteome</keyword>
<reference evidence="4 5" key="1">
    <citation type="submission" date="2019-08" db="EMBL/GenBank/DDBJ databases">
        <title>Whole genome of Aphis craccivora.</title>
        <authorList>
            <person name="Voronova N.V."/>
            <person name="Shulinski R.S."/>
            <person name="Bandarenka Y.V."/>
            <person name="Zhorov D.G."/>
            <person name="Warner D."/>
        </authorList>
    </citation>
    <scope>NUCLEOTIDE SEQUENCE [LARGE SCALE GENOMIC DNA]</scope>
    <source>
        <strain evidence="4">180601</strain>
        <tissue evidence="4">Whole Body</tissue>
    </source>
</reference>
<comment type="caution">
    <text evidence="4">The sequence shown here is derived from an EMBL/GenBank/DDBJ whole genome shotgun (WGS) entry which is preliminary data.</text>
</comment>
<dbReference type="GO" id="GO:0005737">
    <property type="term" value="C:cytoplasm"/>
    <property type="evidence" value="ECO:0007669"/>
    <property type="project" value="TreeGrafter"/>
</dbReference>
<dbReference type="OrthoDB" id="10056847at2759"/>
<accession>A0A6G0YQR5</accession>
<dbReference type="GO" id="GO:0005634">
    <property type="term" value="C:nucleus"/>
    <property type="evidence" value="ECO:0007669"/>
    <property type="project" value="TreeGrafter"/>
</dbReference>
<proteinExistence type="predicted"/>
<protein>
    <submittedName>
        <fullName evidence="4">RISC-loading complex subunit tarbp2-like isoform X2</fullName>
    </submittedName>
</protein>
<dbReference type="Gene3D" id="3.30.160.20">
    <property type="match status" value="3"/>
</dbReference>
<dbReference type="SUPFAM" id="SSF54768">
    <property type="entry name" value="dsRNA-binding domain-like"/>
    <property type="match status" value="2"/>
</dbReference>
<dbReference type="AlphaFoldDB" id="A0A6G0YQR5"/>
<dbReference type="Pfam" id="PF00035">
    <property type="entry name" value="dsrm"/>
    <property type="match status" value="2"/>
</dbReference>
<evidence type="ECO:0000313" key="5">
    <source>
        <dbReference type="Proteomes" id="UP000478052"/>
    </source>
</evidence>
<dbReference type="EMBL" id="VUJU01002848">
    <property type="protein sequence ID" value="KAF0759907.1"/>
    <property type="molecule type" value="Genomic_DNA"/>
</dbReference>
<feature type="domain" description="DRBM" evidence="3">
    <location>
        <begin position="280"/>
        <end position="351"/>
    </location>
</feature>
<dbReference type="InterPro" id="IPR014720">
    <property type="entry name" value="dsRBD_dom"/>
</dbReference>
<gene>
    <name evidence="4" type="ORF">FWK35_00009132</name>
</gene>
<dbReference type="PROSITE" id="PS50137">
    <property type="entry name" value="DS_RBD"/>
    <property type="match status" value="2"/>
</dbReference>
<dbReference type="GO" id="GO:0070920">
    <property type="term" value="P:regulation of regulatory ncRNA processing"/>
    <property type="evidence" value="ECO:0007669"/>
    <property type="project" value="TreeGrafter"/>
</dbReference>
<evidence type="ECO:0000256" key="2">
    <source>
        <dbReference type="PROSITE-ProRule" id="PRU00266"/>
    </source>
</evidence>
<keyword evidence="1 2" id="KW-0694">RNA-binding</keyword>
<feature type="domain" description="DRBM" evidence="3">
    <location>
        <begin position="141"/>
        <end position="212"/>
    </location>
</feature>
<dbReference type="PANTHER" id="PTHR46205">
    <property type="entry name" value="LOQUACIOUS, ISOFORM B"/>
    <property type="match status" value="1"/>
</dbReference>
<dbReference type="GO" id="GO:0070578">
    <property type="term" value="C:RISC-loading complex"/>
    <property type="evidence" value="ECO:0007669"/>
    <property type="project" value="TreeGrafter"/>
</dbReference>
<evidence type="ECO:0000256" key="1">
    <source>
        <dbReference type="ARBA" id="ARBA00022884"/>
    </source>
</evidence>
<sequence>MLTTIRTTHKKPYNMISVTEGVECIIKKSCNDHDEKDFITTNEQRKVITNNQYSINMDEVNTEINECVTQQNNPSSSVESYQYRHHISLDNHILSEQSSTRNILKNEDNITNSLHDLENTNIDNSEHESKPMIAKTQEKKSPISILNQWAIGGKGKKSFAVSYMLTGVTGQSHKPIYTYMCQIHNTTALGEGNSKKEAKRNAAAQMCKKLFDFKIDSLNDNDKIITSTTTTDNFEVNENDTVLSTTEGSQITDETNSDIGDEELQQLKYKEVQMAHCNMNPIGALSELCTTYKWTPPFYSIEMMRKDQTINKTTLYIATCRVFDLQLKGTATTKKEAKRYVAHKMFKTIFDIGPERFIELKSAYPITQLLTKDCAQSKCIDIHNEENQKQTNHWFPAHCFRSHFTKATAAKKVMNDTTKLPSVEDTTDLEQYIENDDSNVSNISKLDIVCKELDFQAIYVCLGVQIKKDNNSQDEYAEYGVLVQVTSFPITITTGYGATSDRAAEEAAKCILQSFKAMLRFTKPATINNNNEEKQIVYVTI</sequence>
<evidence type="ECO:0000313" key="4">
    <source>
        <dbReference type="EMBL" id="KAF0759907.1"/>
    </source>
</evidence>
<name>A0A6G0YQR5_APHCR</name>
<dbReference type="InterPro" id="IPR051247">
    <property type="entry name" value="RLC_Component"/>
</dbReference>
<dbReference type="GO" id="GO:0016442">
    <property type="term" value="C:RISC complex"/>
    <property type="evidence" value="ECO:0007669"/>
    <property type="project" value="TreeGrafter"/>
</dbReference>
<organism evidence="4 5">
    <name type="scientific">Aphis craccivora</name>
    <name type="common">Cowpea aphid</name>
    <dbReference type="NCBI Taxonomy" id="307492"/>
    <lineage>
        <taxon>Eukaryota</taxon>
        <taxon>Metazoa</taxon>
        <taxon>Ecdysozoa</taxon>
        <taxon>Arthropoda</taxon>
        <taxon>Hexapoda</taxon>
        <taxon>Insecta</taxon>
        <taxon>Pterygota</taxon>
        <taxon>Neoptera</taxon>
        <taxon>Paraneoptera</taxon>
        <taxon>Hemiptera</taxon>
        <taxon>Sternorrhyncha</taxon>
        <taxon>Aphidomorpha</taxon>
        <taxon>Aphidoidea</taxon>
        <taxon>Aphididae</taxon>
        <taxon>Aphidini</taxon>
        <taxon>Aphis</taxon>
        <taxon>Aphis</taxon>
    </lineage>
</organism>
<dbReference type="Proteomes" id="UP000478052">
    <property type="component" value="Unassembled WGS sequence"/>
</dbReference>